<keyword evidence="1" id="KW-0479">Metal-binding</keyword>
<evidence type="ECO:0000256" key="5">
    <source>
        <dbReference type="SAM" id="MobiDB-lite"/>
    </source>
</evidence>
<evidence type="ECO:0000256" key="4">
    <source>
        <dbReference type="PROSITE-ProRule" id="PRU00027"/>
    </source>
</evidence>
<evidence type="ECO:0000256" key="1">
    <source>
        <dbReference type="ARBA" id="ARBA00022723"/>
    </source>
</evidence>
<dbReference type="EMBL" id="JAJFAZ020000008">
    <property type="protein sequence ID" value="KAI5312618.1"/>
    <property type="molecule type" value="Genomic_DNA"/>
</dbReference>
<evidence type="ECO:0000313" key="8">
    <source>
        <dbReference type="Proteomes" id="UP001054821"/>
    </source>
</evidence>
<dbReference type="InterPro" id="IPR003656">
    <property type="entry name" value="Znf_BED"/>
</dbReference>
<feature type="domain" description="BED-type" evidence="6">
    <location>
        <begin position="38"/>
        <end position="99"/>
    </location>
</feature>
<dbReference type="GO" id="GO:0006357">
    <property type="term" value="P:regulation of transcription by RNA polymerase II"/>
    <property type="evidence" value="ECO:0007669"/>
    <property type="project" value="TreeGrafter"/>
</dbReference>
<keyword evidence="2 4" id="KW-0863">Zinc-finger</keyword>
<gene>
    <name evidence="7" type="ORF">L3X38_041791</name>
</gene>
<dbReference type="Pfam" id="PF02892">
    <property type="entry name" value="zf-BED"/>
    <property type="match status" value="1"/>
</dbReference>
<dbReference type="PANTHER" id="PTHR34396:SF27">
    <property type="entry name" value="OS08G0208700 PROTEIN"/>
    <property type="match status" value="1"/>
</dbReference>
<keyword evidence="8" id="KW-1185">Reference proteome</keyword>
<keyword evidence="3" id="KW-0862">Zinc</keyword>
<reference evidence="7 8" key="1">
    <citation type="journal article" date="2022" name="G3 (Bethesda)">
        <title>Whole-genome sequence and methylome profiling of the almond [Prunus dulcis (Mill.) D.A. Webb] cultivar 'Nonpareil'.</title>
        <authorList>
            <person name="D'Amico-Willman K.M."/>
            <person name="Ouma W.Z."/>
            <person name="Meulia T."/>
            <person name="Sideli G.M."/>
            <person name="Gradziel T.M."/>
            <person name="Fresnedo-Ramirez J."/>
        </authorList>
    </citation>
    <scope>NUCLEOTIDE SEQUENCE [LARGE SCALE GENOMIC DNA]</scope>
    <source>
        <strain evidence="7">Clone GOH B32 T37-40</strain>
    </source>
</reference>
<protein>
    <recommendedName>
        <fullName evidence="6">BED-type domain-containing protein</fullName>
    </recommendedName>
</protein>
<dbReference type="GO" id="GO:1990837">
    <property type="term" value="F:sequence-specific double-stranded DNA binding"/>
    <property type="evidence" value="ECO:0007669"/>
    <property type="project" value="TreeGrafter"/>
</dbReference>
<proteinExistence type="predicted"/>
<dbReference type="SMART" id="SM00614">
    <property type="entry name" value="ZnF_BED"/>
    <property type="match status" value="1"/>
</dbReference>
<dbReference type="GO" id="GO:0005634">
    <property type="term" value="C:nucleus"/>
    <property type="evidence" value="ECO:0007669"/>
    <property type="project" value="TreeGrafter"/>
</dbReference>
<dbReference type="PROSITE" id="PS50808">
    <property type="entry name" value="ZF_BED"/>
    <property type="match status" value="1"/>
</dbReference>
<evidence type="ECO:0000259" key="6">
    <source>
        <dbReference type="PROSITE" id="PS50808"/>
    </source>
</evidence>
<evidence type="ECO:0000313" key="7">
    <source>
        <dbReference type="EMBL" id="KAI5312618.1"/>
    </source>
</evidence>
<dbReference type="PANTHER" id="PTHR34396">
    <property type="entry name" value="OS03G0264950 PROTEIN-RELATED"/>
    <property type="match status" value="1"/>
</dbReference>
<feature type="region of interest" description="Disordered" evidence="5">
    <location>
        <begin position="1"/>
        <end position="43"/>
    </location>
</feature>
<comment type="caution">
    <text evidence="7">The sequence shown here is derived from an EMBL/GenBank/DDBJ whole genome shotgun (WGS) entry which is preliminary data.</text>
</comment>
<organism evidence="7 8">
    <name type="scientific">Prunus dulcis</name>
    <name type="common">Almond</name>
    <name type="synonym">Amygdalus dulcis</name>
    <dbReference type="NCBI Taxonomy" id="3755"/>
    <lineage>
        <taxon>Eukaryota</taxon>
        <taxon>Viridiplantae</taxon>
        <taxon>Streptophyta</taxon>
        <taxon>Embryophyta</taxon>
        <taxon>Tracheophyta</taxon>
        <taxon>Spermatophyta</taxon>
        <taxon>Magnoliopsida</taxon>
        <taxon>eudicotyledons</taxon>
        <taxon>Gunneridae</taxon>
        <taxon>Pentapetalae</taxon>
        <taxon>rosids</taxon>
        <taxon>fabids</taxon>
        <taxon>Rosales</taxon>
        <taxon>Rosaceae</taxon>
        <taxon>Amygdaloideae</taxon>
        <taxon>Amygdaleae</taxon>
        <taxon>Prunus</taxon>
    </lineage>
</organism>
<dbReference type="GO" id="GO:0008270">
    <property type="term" value="F:zinc ion binding"/>
    <property type="evidence" value="ECO:0007669"/>
    <property type="project" value="UniProtKB-KW"/>
</dbReference>
<accession>A0AAD4UTX3</accession>
<evidence type="ECO:0000256" key="2">
    <source>
        <dbReference type="ARBA" id="ARBA00022771"/>
    </source>
</evidence>
<dbReference type="Proteomes" id="UP001054821">
    <property type="component" value="Chromosome 8"/>
</dbReference>
<dbReference type="InterPro" id="IPR053031">
    <property type="entry name" value="Cuticle_assoc_protein"/>
</dbReference>
<evidence type="ECO:0000256" key="3">
    <source>
        <dbReference type="ARBA" id="ARBA00022833"/>
    </source>
</evidence>
<dbReference type="AlphaFoldDB" id="A0AAD4UTX3"/>
<sequence>MFGSDDYVPYSDAAVPPTIASPNPSPLEPSTGKRKSSKNESDVWEPIEKYDLVLDVKAVDETIRKEVEKRAKCKYCNATYASDTKKNGTSNMWKHLNKQ</sequence>
<name>A0AAD4UTX3_PRUDU</name>